<proteinExistence type="predicted"/>
<feature type="compositionally biased region" description="Low complexity" evidence="1">
    <location>
        <begin position="55"/>
        <end position="72"/>
    </location>
</feature>
<organism evidence="2 3">
    <name type="scientific">Exidia glandulosa HHB12029</name>
    <dbReference type="NCBI Taxonomy" id="1314781"/>
    <lineage>
        <taxon>Eukaryota</taxon>
        <taxon>Fungi</taxon>
        <taxon>Dikarya</taxon>
        <taxon>Basidiomycota</taxon>
        <taxon>Agaricomycotina</taxon>
        <taxon>Agaricomycetes</taxon>
        <taxon>Auriculariales</taxon>
        <taxon>Exidiaceae</taxon>
        <taxon>Exidia</taxon>
    </lineage>
</organism>
<name>A0A166N483_EXIGL</name>
<feature type="compositionally biased region" description="Basic and acidic residues" evidence="1">
    <location>
        <begin position="73"/>
        <end position="93"/>
    </location>
</feature>
<accession>A0A166N483</accession>
<evidence type="ECO:0000313" key="2">
    <source>
        <dbReference type="EMBL" id="KZV78732.1"/>
    </source>
</evidence>
<evidence type="ECO:0000313" key="3">
    <source>
        <dbReference type="Proteomes" id="UP000077266"/>
    </source>
</evidence>
<evidence type="ECO:0000256" key="1">
    <source>
        <dbReference type="SAM" id="MobiDB-lite"/>
    </source>
</evidence>
<dbReference type="AlphaFoldDB" id="A0A166N483"/>
<keyword evidence="3" id="KW-1185">Reference proteome</keyword>
<reference evidence="2 3" key="1">
    <citation type="journal article" date="2016" name="Mol. Biol. Evol.">
        <title>Comparative Genomics of Early-Diverging Mushroom-Forming Fungi Provides Insights into the Origins of Lignocellulose Decay Capabilities.</title>
        <authorList>
            <person name="Nagy L.G."/>
            <person name="Riley R."/>
            <person name="Tritt A."/>
            <person name="Adam C."/>
            <person name="Daum C."/>
            <person name="Floudas D."/>
            <person name="Sun H."/>
            <person name="Yadav J.S."/>
            <person name="Pangilinan J."/>
            <person name="Larsson K.H."/>
            <person name="Matsuura K."/>
            <person name="Barry K."/>
            <person name="Labutti K."/>
            <person name="Kuo R."/>
            <person name="Ohm R.A."/>
            <person name="Bhattacharya S.S."/>
            <person name="Shirouzu T."/>
            <person name="Yoshinaga Y."/>
            <person name="Martin F.M."/>
            <person name="Grigoriev I.V."/>
            <person name="Hibbett D.S."/>
        </authorList>
    </citation>
    <scope>NUCLEOTIDE SEQUENCE [LARGE SCALE GENOMIC DNA]</scope>
    <source>
        <strain evidence="2 3">HHB12029</strain>
    </source>
</reference>
<dbReference type="Proteomes" id="UP000077266">
    <property type="component" value="Unassembled WGS sequence"/>
</dbReference>
<feature type="region of interest" description="Disordered" evidence="1">
    <location>
        <begin position="1"/>
        <end position="166"/>
    </location>
</feature>
<protein>
    <submittedName>
        <fullName evidence="2">Uncharacterized protein</fullName>
    </submittedName>
</protein>
<sequence length="200" mass="20959">MLAAILDTDTGPPILHEDSGFVSPSDTSTFEPTGHSTVIHPKPSPTAQLLPLPTSKPNSSSSSSSRSGPSNRNDPEAAAKRRAKIEQALHESDSAPAPAGENARGGSSPRMQARLAAIEEAMGSETRAPAPAHPQVRPHRPPPTALGGFQFPDGMNASTSQNQPAVKRTADGYHKVAGEMRQPLAPIQLDPSGVAKRARY</sequence>
<dbReference type="InParanoid" id="A0A166N483"/>
<dbReference type="EMBL" id="KV426777">
    <property type="protein sequence ID" value="KZV78732.1"/>
    <property type="molecule type" value="Genomic_DNA"/>
</dbReference>
<gene>
    <name evidence="2" type="ORF">EXIGLDRAFT_783330</name>
</gene>
<feature type="region of interest" description="Disordered" evidence="1">
    <location>
        <begin position="178"/>
        <end position="200"/>
    </location>
</feature>
<feature type="compositionally biased region" description="Polar residues" evidence="1">
    <location>
        <begin position="22"/>
        <end position="36"/>
    </location>
</feature>